<protein>
    <submittedName>
        <fullName evidence="3">Pilus assembly protein</fullName>
    </submittedName>
</protein>
<dbReference type="EMBL" id="JANUGW010000001">
    <property type="protein sequence ID" value="MCS0580387.1"/>
    <property type="molecule type" value="Genomic_DNA"/>
</dbReference>
<evidence type="ECO:0000256" key="1">
    <source>
        <dbReference type="SAM" id="Phobius"/>
    </source>
</evidence>
<keyword evidence="1" id="KW-0812">Transmembrane</keyword>
<dbReference type="Pfam" id="PF07811">
    <property type="entry name" value="TadE"/>
    <property type="match status" value="1"/>
</dbReference>
<proteinExistence type="predicted"/>
<keyword evidence="1" id="KW-1133">Transmembrane helix</keyword>
<evidence type="ECO:0000259" key="2">
    <source>
        <dbReference type="Pfam" id="PF07811"/>
    </source>
</evidence>
<keyword evidence="4" id="KW-1185">Reference proteome</keyword>
<reference evidence="3 4" key="1">
    <citation type="submission" date="2022-08" db="EMBL/GenBank/DDBJ databases">
        <title>Reclassification of Massilia species as members of the genera Telluria, Duganella, Pseudoduganella, Mokoshia gen. nov. and Zemynaea gen. nov. using orthogonal and non-orthogonal genome-based approaches.</title>
        <authorList>
            <person name="Bowman J.P."/>
        </authorList>
    </citation>
    <scope>NUCLEOTIDE SEQUENCE [LARGE SCALE GENOMIC DNA]</scope>
    <source>
        <strain evidence="3 4">JCM 31316</strain>
    </source>
</reference>
<feature type="transmembrane region" description="Helical" evidence="1">
    <location>
        <begin position="21"/>
        <end position="42"/>
    </location>
</feature>
<dbReference type="Proteomes" id="UP001204151">
    <property type="component" value="Unassembled WGS sequence"/>
</dbReference>
<accession>A0ABT1ZKF7</accession>
<dbReference type="InterPro" id="IPR012495">
    <property type="entry name" value="TadE-like_dom"/>
</dbReference>
<organism evidence="3 4">
    <name type="scientific">Massilia pinisoli</name>
    <dbReference type="NCBI Taxonomy" id="1772194"/>
    <lineage>
        <taxon>Bacteria</taxon>
        <taxon>Pseudomonadati</taxon>
        <taxon>Pseudomonadota</taxon>
        <taxon>Betaproteobacteria</taxon>
        <taxon>Burkholderiales</taxon>
        <taxon>Oxalobacteraceae</taxon>
        <taxon>Telluria group</taxon>
        <taxon>Massilia</taxon>
    </lineage>
</organism>
<evidence type="ECO:0000313" key="4">
    <source>
        <dbReference type="Proteomes" id="UP001204151"/>
    </source>
</evidence>
<comment type="caution">
    <text evidence="3">The sequence shown here is derived from an EMBL/GenBank/DDBJ whole genome shotgun (WGS) entry which is preliminary data.</text>
</comment>
<dbReference type="RefSeq" id="WP_258815051.1">
    <property type="nucleotide sequence ID" value="NZ_JANUGW010000001.1"/>
</dbReference>
<sequence length="167" mass="18056">MRPRPKSTGRRDDHGAVAIEMAFVLPILTLFLTFPSIVLAFYCRQYSAAQKAVHDATLYLSTAPRVEVVTSGPDGNFAALTLARKIVEREMAGIVPAGATVDPAIFCTYQVGGSPMTKPCTITYTKDVNHTLYQFDVSLGFSYTNPLTGSDTGLLISPYAPARYVGN</sequence>
<gene>
    <name evidence="3" type="ORF">NX784_02150</name>
</gene>
<evidence type="ECO:0000313" key="3">
    <source>
        <dbReference type="EMBL" id="MCS0580387.1"/>
    </source>
</evidence>
<name>A0ABT1ZKF7_9BURK</name>
<feature type="domain" description="TadE-like" evidence="2">
    <location>
        <begin position="15"/>
        <end position="56"/>
    </location>
</feature>
<keyword evidence="1" id="KW-0472">Membrane</keyword>